<evidence type="ECO:0000313" key="3">
    <source>
        <dbReference type="Proteomes" id="UP000603940"/>
    </source>
</evidence>
<accession>A0ABR7R4R3</accession>
<dbReference type="EMBL" id="JACTUZ010000015">
    <property type="protein sequence ID" value="MBC9176582.1"/>
    <property type="molecule type" value="Genomic_DNA"/>
</dbReference>
<gene>
    <name evidence="2" type="ORF">IBL25_06455</name>
</gene>
<comment type="caution">
    <text evidence="2">The sequence shown here is derived from an EMBL/GenBank/DDBJ whole genome shotgun (WGS) entry which is preliminary data.</text>
</comment>
<dbReference type="Proteomes" id="UP000603940">
    <property type="component" value="Unassembled WGS sequence"/>
</dbReference>
<keyword evidence="3" id="KW-1185">Reference proteome</keyword>
<sequence length="45" mass="4549">MFGIINFDGRPEALAVTGIWEGSRSSSLPASSKAGAGLGPEVLSD</sequence>
<dbReference type="RefSeq" id="WP_187777737.1">
    <property type="nucleotide sequence ID" value="NZ_JACTUZ010000015.1"/>
</dbReference>
<feature type="compositionally biased region" description="Low complexity" evidence="1">
    <location>
        <begin position="22"/>
        <end position="35"/>
    </location>
</feature>
<name>A0ABR7R4R3_9PROT</name>
<evidence type="ECO:0000256" key="1">
    <source>
        <dbReference type="SAM" id="MobiDB-lite"/>
    </source>
</evidence>
<protein>
    <submittedName>
        <fullName evidence="2">Uncharacterized protein</fullName>
    </submittedName>
</protein>
<feature type="region of interest" description="Disordered" evidence="1">
    <location>
        <begin position="22"/>
        <end position="45"/>
    </location>
</feature>
<reference evidence="2 3" key="1">
    <citation type="journal article" date="2009" name="Int. J. Syst. Evol. Microbiol.">
        <title>Transfer of Teichococcus ludipueritiae and Muricoccus roseus to the genus Roseomonas, as Roseomonas ludipueritiae comb. nov. and Roseomonas rosea comb. nov., respectively, and emended description of the genus Roseomonas.</title>
        <authorList>
            <person name="Sanchez-Porro C."/>
            <person name="Gallego V."/>
            <person name="Busse H.J."/>
            <person name="Kampfer P."/>
            <person name="Ventosa A."/>
        </authorList>
    </citation>
    <scope>NUCLEOTIDE SEQUENCE [LARGE SCALE GENOMIC DNA]</scope>
    <source>
        <strain evidence="2 3">DSM 14915</strain>
    </source>
</reference>
<organism evidence="2 3">
    <name type="scientific">Pseudoroseomonas ludipueritiae</name>
    <dbReference type="NCBI Taxonomy" id="198093"/>
    <lineage>
        <taxon>Bacteria</taxon>
        <taxon>Pseudomonadati</taxon>
        <taxon>Pseudomonadota</taxon>
        <taxon>Alphaproteobacteria</taxon>
        <taxon>Acetobacterales</taxon>
        <taxon>Acetobacteraceae</taxon>
        <taxon>Pseudoroseomonas</taxon>
    </lineage>
</organism>
<evidence type="ECO:0000313" key="2">
    <source>
        <dbReference type="EMBL" id="MBC9176582.1"/>
    </source>
</evidence>
<proteinExistence type="predicted"/>